<sequence>MNDKIAGGGIRGLDIAVFAFGGLNDFEMQGHGGFGFAEYPGFFFLHFFGLPDAHGKAVKIFGRFDVVLVGVGPVKLDLFPVVGNGVRRGFFIGFPGIVTPGNKVSAFIIPLEKPVQMIIDFGFRPGRVCCRFPTAAGFAYRIGFFRIRCSVLPGGFNCAFVLGFQCRLLAVIDM</sequence>
<dbReference type="RefSeq" id="WP_220128411.1">
    <property type="nucleotide sequence ID" value="NZ_JACDUS010000012.1"/>
</dbReference>
<evidence type="ECO:0000313" key="2">
    <source>
        <dbReference type="Proteomes" id="UP000525298"/>
    </source>
</evidence>
<gene>
    <name evidence="1" type="ORF">HNR65_003092</name>
</gene>
<dbReference type="EMBL" id="JACDUS010000012">
    <property type="protein sequence ID" value="MBA2882737.1"/>
    <property type="molecule type" value="Genomic_DNA"/>
</dbReference>
<name>A0A7W0HLW1_9BACT</name>
<evidence type="ECO:0000313" key="1">
    <source>
        <dbReference type="EMBL" id="MBA2882737.1"/>
    </source>
</evidence>
<comment type="caution">
    <text evidence="1">The sequence shown here is derived from an EMBL/GenBank/DDBJ whole genome shotgun (WGS) entry which is preliminary data.</text>
</comment>
<proteinExistence type="predicted"/>
<keyword evidence="2" id="KW-1185">Reference proteome</keyword>
<protein>
    <submittedName>
        <fullName evidence="1">Uncharacterized protein</fullName>
    </submittedName>
</protein>
<dbReference type="Proteomes" id="UP000525298">
    <property type="component" value="Unassembled WGS sequence"/>
</dbReference>
<reference evidence="1 2" key="1">
    <citation type="submission" date="2020-07" db="EMBL/GenBank/DDBJ databases">
        <title>Genomic Encyclopedia of Type Strains, Phase IV (KMG-IV): sequencing the most valuable type-strain genomes for metagenomic binning, comparative biology and taxonomic classification.</title>
        <authorList>
            <person name="Goeker M."/>
        </authorList>
    </citation>
    <scope>NUCLEOTIDE SEQUENCE [LARGE SCALE GENOMIC DNA]</scope>
    <source>
        <strain evidence="1 2">DSM 17721</strain>
    </source>
</reference>
<accession>A0A7W0HLW1</accession>
<dbReference type="AlphaFoldDB" id="A0A7W0HLW1"/>
<organism evidence="1 2">
    <name type="scientific">Desulfosalsimonas propionicica</name>
    <dbReference type="NCBI Taxonomy" id="332175"/>
    <lineage>
        <taxon>Bacteria</taxon>
        <taxon>Pseudomonadati</taxon>
        <taxon>Thermodesulfobacteriota</taxon>
        <taxon>Desulfobacteria</taxon>
        <taxon>Desulfobacterales</taxon>
        <taxon>Desulfosalsimonadaceae</taxon>
        <taxon>Desulfosalsimonas</taxon>
    </lineage>
</organism>